<comment type="caution">
    <text evidence="3">The sequence shown here is derived from an EMBL/GenBank/DDBJ whole genome shotgun (WGS) entry which is preliminary data.</text>
</comment>
<sequence length="396" mass="47327">MKFGLLYEYDTRNIGDDVQSYATRRFLPRVDYLVDRNHIDEFMPEKEEKVATIMNGWFLQYTLNWPPSPYIKPLLVSMHFTYKDWFWDTTDRAYHLQGYGLEYLKQKEPIGCRDSHTMKLLNEKGVKTEYTGCMTLTLEPFEGIEKQDYICAVDVSEEVVNRIRETTDMEVKVVTHIVPEDYYKLSWEERMKNVEELLKLYQGARAVISYRLHCALPCLALGTPTILLNEEYRNDRFGDYTKYIESCDERDFVSGKVKYDYRNIPVHSDEWKELRENLIKRCQKFVEENEDKSEDVAESMIKIKDYSKYVISKSNWLKEATLESYQRFQSEKESGAVNKRLLEKQIDEKAVLIEEKEKMIQEKDYEIEYYKKEFNHCVSKLDESQKELAQIKNSRW</sequence>
<dbReference type="AlphaFoldDB" id="A0A9D1M1R5"/>
<evidence type="ECO:0000313" key="3">
    <source>
        <dbReference type="EMBL" id="HIU52008.1"/>
    </source>
</evidence>
<gene>
    <name evidence="3" type="ORF">IAB70_05260</name>
</gene>
<keyword evidence="1" id="KW-0175">Coiled coil</keyword>
<feature type="coiled-coil region" evidence="1">
    <location>
        <begin position="339"/>
        <end position="373"/>
    </location>
</feature>
<evidence type="ECO:0000259" key="2">
    <source>
        <dbReference type="Pfam" id="PF04230"/>
    </source>
</evidence>
<protein>
    <submittedName>
        <fullName evidence="3">Polysaccharide pyruvyl transferase family protein</fullName>
    </submittedName>
</protein>
<dbReference type="Pfam" id="PF04230">
    <property type="entry name" value="PS_pyruv_trans"/>
    <property type="match status" value="1"/>
</dbReference>
<reference evidence="3" key="1">
    <citation type="submission" date="2020-10" db="EMBL/GenBank/DDBJ databases">
        <authorList>
            <person name="Gilroy R."/>
        </authorList>
    </citation>
    <scope>NUCLEOTIDE SEQUENCE</scope>
    <source>
        <strain evidence="3">CHK195-15760</strain>
    </source>
</reference>
<feature type="domain" description="Polysaccharide pyruvyl transferase" evidence="2">
    <location>
        <begin position="13"/>
        <end position="229"/>
    </location>
</feature>
<organism evidence="3 4">
    <name type="scientific">Candidatus Merdicola faecigallinarum</name>
    <dbReference type="NCBI Taxonomy" id="2840862"/>
    <lineage>
        <taxon>Bacteria</taxon>
        <taxon>Bacillati</taxon>
        <taxon>Bacillota</taxon>
        <taxon>Clostridia</taxon>
        <taxon>Candidatus Merdicola</taxon>
    </lineage>
</organism>
<keyword evidence="3" id="KW-0808">Transferase</keyword>
<evidence type="ECO:0000313" key="4">
    <source>
        <dbReference type="Proteomes" id="UP000824093"/>
    </source>
</evidence>
<name>A0A9D1M1R5_9FIRM</name>
<evidence type="ECO:0000256" key="1">
    <source>
        <dbReference type="SAM" id="Coils"/>
    </source>
</evidence>
<reference evidence="3" key="2">
    <citation type="journal article" date="2021" name="PeerJ">
        <title>Extensive microbial diversity within the chicken gut microbiome revealed by metagenomics and culture.</title>
        <authorList>
            <person name="Gilroy R."/>
            <person name="Ravi A."/>
            <person name="Getino M."/>
            <person name="Pursley I."/>
            <person name="Horton D.L."/>
            <person name="Alikhan N.F."/>
            <person name="Baker D."/>
            <person name="Gharbi K."/>
            <person name="Hall N."/>
            <person name="Watson M."/>
            <person name="Adriaenssens E.M."/>
            <person name="Foster-Nyarko E."/>
            <person name="Jarju S."/>
            <person name="Secka A."/>
            <person name="Antonio M."/>
            <person name="Oren A."/>
            <person name="Chaudhuri R.R."/>
            <person name="La Ragione R."/>
            <person name="Hildebrand F."/>
            <person name="Pallen M.J."/>
        </authorList>
    </citation>
    <scope>NUCLEOTIDE SEQUENCE</scope>
    <source>
        <strain evidence="3">CHK195-15760</strain>
    </source>
</reference>
<accession>A0A9D1M1R5</accession>
<dbReference type="GO" id="GO:0016740">
    <property type="term" value="F:transferase activity"/>
    <property type="evidence" value="ECO:0007669"/>
    <property type="project" value="UniProtKB-KW"/>
</dbReference>
<proteinExistence type="predicted"/>
<dbReference type="EMBL" id="DVNH01000039">
    <property type="protein sequence ID" value="HIU52008.1"/>
    <property type="molecule type" value="Genomic_DNA"/>
</dbReference>
<dbReference type="Proteomes" id="UP000824093">
    <property type="component" value="Unassembled WGS sequence"/>
</dbReference>
<dbReference type="InterPro" id="IPR007345">
    <property type="entry name" value="Polysacch_pyruvyl_Trfase"/>
</dbReference>